<organism evidence="7 8">
    <name type="scientific">Nocardia iowensis</name>
    <dbReference type="NCBI Taxonomy" id="204891"/>
    <lineage>
        <taxon>Bacteria</taxon>
        <taxon>Bacillati</taxon>
        <taxon>Actinomycetota</taxon>
        <taxon>Actinomycetes</taxon>
        <taxon>Mycobacteriales</taxon>
        <taxon>Nocardiaceae</taxon>
        <taxon>Nocardia</taxon>
    </lineage>
</organism>
<evidence type="ECO:0000256" key="1">
    <source>
        <dbReference type="ARBA" id="ARBA00001947"/>
    </source>
</evidence>
<comment type="cofactor">
    <cofactor evidence="1">
        <name>Zn(2+)</name>
        <dbReference type="ChEBI" id="CHEBI:29105"/>
    </cofactor>
</comment>
<accession>A0ABX8S077</accession>
<keyword evidence="4" id="KW-0378">Hydrolase</keyword>
<dbReference type="SMART" id="SM00849">
    <property type="entry name" value="Lactamase_B"/>
    <property type="match status" value="1"/>
</dbReference>
<evidence type="ECO:0000313" key="8">
    <source>
        <dbReference type="Proteomes" id="UP000694257"/>
    </source>
</evidence>
<dbReference type="Pfam" id="PF00753">
    <property type="entry name" value="Lactamase_B"/>
    <property type="match status" value="1"/>
</dbReference>
<keyword evidence="8" id="KW-1185">Reference proteome</keyword>
<evidence type="ECO:0000256" key="3">
    <source>
        <dbReference type="ARBA" id="ARBA00022723"/>
    </source>
</evidence>
<dbReference type="CDD" id="cd07729">
    <property type="entry name" value="AHL_lactonase_MBL-fold"/>
    <property type="match status" value="1"/>
</dbReference>
<protein>
    <submittedName>
        <fullName evidence="7">N-acyl homoserine lactonase family protein</fullName>
    </submittedName>
</protein>
<reference evidence="7 8" key="1">
    <citation type="submission" date="2021-07" db="EMBL/GenBank/DDBJ databases">
        <title>Whole Genome Sequence of Nocardia Iowensis.</title>
        <authorList>
            <person name="Lamm A."/>
            <person name="Collins-Fairclough A.M."/>
            <person name="Bunk B."/>
            <person name="Sproer C."/>
        </authorList>
    </citation>
    <scope>NUCLEOTIDE SEQUENCE [LARGE SCALE GENOMIC DNA]</scope>
    <source>
        <strain evidence="7 8">NRRL 5646</strain>
    </source>
</reference>
<dbReference type="Proteomes" id="UP000694257">
    <property type="component" value="Chromosome"/>
</dbReference>
<evidence type="ECO:0000259" key="6">
    <source>
        <dbReference type="SMART" id="SM00849"/>
    </source>
</evidence>
<dbReference type="InterPro" id="IPR001279">
    <property type="entry name" value="Metallo-B-lactamas"/>
</dbReference>
<dbReference type="PANTHER" id="PTHR42978:SF2">
    <property type="entry name" value="102 KBASES UNSTABLE REGION: FROM 1 TO 119443"/>
    <property type="match status" value="1"/>
</dbReference>
<gene>
    <name evidence="7" type="ORF">KV110_16495</name>
</gene>
<sequence>MTSQDMTVQLLDTGTMECDETWLLLQGGRTIADRHHRDMRRRWVGCPTHAVLIRHPDATLLWDTGVPRDWETRWSATGFEEYFPVREPVDGPGFLDSALAELELAPDDIDILVLSHLHLDHAANAQMFTGGHTRIFAHTDEIDGVAGLPESTGAYIIDDFDGINFEPVSGDTEILDGVTLVESPGHSWGTMSLQVDLPEEGTKLFTSDAVYLEANWGPPAAGAAIVWDNVRWLESVQRLRQIAERTDAQVIFGHDEHQKDSLRFAPHGHYR</sequence>
<proteinExistence type="inferred from homology"/>
<evidence type="ECO:0000256" key="4">
    <source>
        <dbReference type="ARBA" id="ARBA00022801"/>
    </source>
</evidence>
<feature type="domain" description="Metallo-beta-lactamase" evidence="6">
    <location>
        <begin position="47"/>
        <end position="254"/>
    </location>
</feature>
<dbReference type="PANTHER" id="PTHR42978">
    <property type="entry name" value="QUORUM-QUENCHING LACTONASE YTNP-RELATED-RELATED"/>
    <property type="match status" value="1"/>
</dbReference>
<name>A0ABX8S077_NOCIO</name>
<evidence type="ECO:0000256" key="5">
    <source>
        <dbReference type="ARBA" id="ARBA00022833"/>
    </source>
</evidence>
<keyword evidence="5" id="KW-0862">Zinc</keyword>
<evidence type="ECO:0000313" key="7">
    <source>
        <dbReference type="EMBL" id="QXN94504.1"/>
    </source>
</evidence>
<evidence type="ECO:0000256" key="2">
    <source>
        <dbReference type="ARBA" id="ARBA00007749"/>
    </source>
</evidence>
<keyword evidence="3" id="KW-0479">Metal-binding</keyword>
<comment type="similarity">
    <text evidence="2">Belongs to the metallo-beta-lactamase superfamily.</text>
</comment>
<dbReference type="InterPro" id="IPR051013">
    <property type="entry name" value="MBL_superfamily_lactonases"/>
</dbReference>
<dbReference type="EMBL" id="CP078145">
    <property type="protein sequence ID" value="QXN94504.1"/>
    <property type="molecule type" value="Genomic_DNA"/>
</dbReference>
<dbReference type="RefSeq" id="WP_218477072.1">
    <property type="nucleotide sequence ID" value="NZ_BAABJN010000015.1"/>
</dbReference>